<dbReference type="InterPro" id="IPR016169">
    <property type="entry name" value="FAD-bd_PCMH_sub2"/>
</dbReference>
<reference evidence="7" key="1">
    <citation type="submission" date="2022-10" db="EMBL/GenBank/DDBJ databases">
        <title>Tapping the CABI collections for fungal endophytes: first genome assemblies for Collariella, Neodidymelliopsis, Ascochyta clinopodiicola, Didymella pomorum, Didymosphaeria variabile, Neocosmospora piperis and Neocucurbitaria cava.</title>
        <authorList>
            <person name="Hill R."/>
        </authorList>
    </citation>
    <scope>NUCLEOTIDE SEQUENCE</scope>
    <source>
        <strain evidence="7">IMI 355082</strain>
    </source>
</reference>
<dbReference type="Pfam" id="PF01565">
    <property type="entry name" value="FAD_binding_4"/>
    <property type="match status" value="1"/>
</dbReference>
<feature type="domain" description="FAD-binding PCMH-type" evidence="6">
    <location>
        <begin position="64"/>
        <end position="237"/>
    </location>
</feature>
<comment type="similarity">
    <text evidence="1">Belongs to the oxygen-dependent FAD-linked oxidoreductase family.</text>
</comment>
<evidence type="ECO:0000256" key="5">
    <source>
        <dbReference type="SAM" id="SignalP"/>
    </source>
</evidence>
<feature type="chain" id="PRO_5040836346" description="FAD-binding PCMH-type domain-containing protein" evidence="5">
    <location>
        <begin position="24"/>
        <end position="530"/>
    </location>
</feature>
<evidence type="ECO:0000259" key="6">
    <source>
        <dbReference type="PROSITE" id="PS51387"/>
    </source>
</evidence>
<dbReference type="GO" id="GO:0016491">
    <property type="term" value="F:oxidoreductase activity"/>
    <property type="evidence" value="ECO:0007669"/>
    <property type="project" value="UniProtKB-KW"/>
</dbReference>
<dbReference type="EMBL" id="JAPEVB010000004">
    <property type="protein sequence ID" value="KAJ4388617.1"/>
    <property type="molecule type" value="Genomic_DNA"/>
</dbReference>
<dbReference type="GO" id="GO:0071949">
    <property type="term" value="F:FAD binding"/>
    <property type="evidence" value="ECO:0007669"/>
    <property type="project" value="InterPro"/>
</dbReference>
<organism evidence="7 8">
    <name type="scientific">Gnomoniopsis smithogilvyi</name>
    <dbReference type="NCBI Taxonomy" id="1191159"/>
    <lineage>
        <taxon>Eukaryota</taxon>
        <taxon>Fungi</taxon>
        <taxon>Dikarya</taxon>
        <taxon>Ascomycota</taxon>
        <taxon>Pezizomycotina</taxon>
        <taxon>Sordariomycetes</taxon>
        <taxon>Sordariomycetidae</taxon>
        <taxon>Diaporthales</taxon>
        <taxon>Gnomoniaceae</taxon>
        <taxon>Gnomoniopsis</taxon>
    </lineage>
</organism>
<proteinExistence type="inferred from homology"/>
<accession>A0A9W8YML3</accession>
<evidence type="ECO:0000256" key="3">
    <source>
        <dbReference type="ARBA" id="ARBA00022827"/>
    </source>
</evidence>
<keyword evidence="3" id="KW-0274">FAD</keyword>
<evidence type="ECO:0000313" key="7">
    <source>
        <dbReference type="EMBL" id="KAJ4388617.1"/>
    </source>
</evidence>
<sequence length="530" mass="56909">MTVYNAKKALALLVVAASGVVHASNFSAPSTACQFFSQNYGNLTSFPNSTIYTDINTAYWDAGASLGPACIFSPSSADLMSVAVKTLVDYNVPFAIKGGGHMAVAGSNNINSTGVLLSGYNMNRVELSDDHSTVHIGPGNKWGTVMDYLEGYNLSVVGGRMSIVGVAGLLTGGGMSNFGNEYGWASSNIKSYECVLANGDIALVEADGPYSDLFWALRGGGNSFCIVTDFELNTLPVPAFTAGERTYTAAEGDKFLDAVYYMAVNPNPDVKGALTPVANAGSSQNETTYRTMMFYNGNDTTPEFYANFSSPILVPDTDTYGPMTGMGAAATLMSEGTDQIEGFQEAWWFFTIQANREALQLVHDTYLSMIADYFADVDIWISGLAMNIISKEYVLAGIANGGPDPIGLDPELAPYIMFEESITWYEAADDAVVDAFYDAFNANITAQLEPFNVLSPFVYLNDANGNQDVFGGYPAENVERLQQIRAKYDPDMVYTNLMYGGWKVAHANVSDAQVSDAQVSKAQVSKGTCN</sequence>
<dbReference type="PANTHER" id="PTHR42973">
    <property type="entry name" value="BINDING OXIDOREDUCTASE, PUTATIVE (AFU_ORTHOLOGUE AFUA_1G17690)-RELATED"/>
    <property type="match status" value="1"/>
</dbReference>
<dbReference type="AlphaFoldDB" id="A0A9W8YML3"/>
<dbReference type="PANTHER" id="PTHR42973:SF13">
    <property type="entry name" value="FAD-BINDING PCMH-TYPE DOMAIN-CONTAINING PROTEIN"/>
    <property type="match status" value="1"/>
</dbReference>
<dbReference type="PROSITE" id="PS51387">
    <property type="entry name" value="FAD_PCMH"/>
    <property type="match status" value="1"/>
</dbReference>
<name>A0A9W8YML3_9PEZI</name>
<dbReference type="Proteomes" id="UP001140453">
    <property type="component" value="Unassembled WGS sequence"/>
</dbReference>
<dbReference type="Gene3D" id="3.30.465.10">
    <property type="match status" value="1"/>
</dbReference>
<gene>
    <name evidence="7" type="ORF">N0V93_006076</name>
</gene>
<evidence type="ECO:0000256" key="2">
    <source>
        <dbReference type="ARBA" id="ARBA00022630"/>
    </source>
</evidence>
<dbReference type="InterPro" id="IPR050416">
    <property type="entry name" value="FAD-linked_Oxidoreductase"/>
</dbReference>
<comment type="caution">
    <text evidence="7">The sequence shown here is derived from an EMBL/GenBank/DDBJ whole genome shotgun (WGS) entry which is preliminary data.</text>
</comment>
<evidence type="ECO:0000256" key="4">
    <source>
        <dbReference type="ARBA" id="ARBA00023002"/>
    </source>
</evidence>
<keyword evidence="4" id="KW-0560">Oxidoreductase</keyword>
<dbReference type="InterPro" id="IPR036318">
    <property type="entry name" value="FAD-bd_PCMH-like_sf"/>
</dbReference>
<dbReference type="InterPro" id="IPR006094">
    <property type="entry name" value="Oxid_FAD_bind_N"/>
</dbReference>
<dbReference type="SUPFAM" id="SSF56176">
    <property type="entry name" value="FAD-binding/transporter-associated domain-like"/>
    <property type="match status" value="1"/>
</dbReference>
<evidence type="ECO:0000313" key="8">
    <source>
        <dbReference type="Proteomes" id="UP001140453"/>
    </source>
</evidence>
<keyword evidence="2" id="KW-0285">Flavoprotein</keyword>
<feature type="signal peptide" evidence="5">
    <location>
        <begin position="1"/>
        <end position="23"/>
    </location>
</feature>
<keyword evidence="5" id="KW-0732">Signal</keyword>
<dbReference type="InterPro" id="IPR016166">
    <property type="entry name" value="FAD-bd_PCMH"/>
</dbReference>
<evidence type="ECO:0000256" key="1">
    <source>
        <dbReference type="ARBA" id="ARBA00005466"/>
    </source>
</evidence>
<dbReference type="OrthoDB" id="2151789at2759"/>
<protein>
    <recommendedName>
        <fullName evidence="6">FAD-binding PCMH-type domain-containing protein</fullName>
    </recommendedName>
</protein>
<keyword evidence="8" id="KW-1185">Reference proteome</keyword>